<feature type="transmembrane region" description="Helical" evidence="8">
    <location>
        <begin position="296"/>
        <end position="326"/>
    </location>
</feature>
<dbReference type="CAZy" id="GT87">
    <property type="family name" value="Glycosyltransferase Family 87"/>
</dbReference>
<sequence precursor="true">MLEQTSRPTWPARLLPLLGAAVVAAALTGQVMLLLGQSIPYFMSDFLVYRGGGHAVLHDVRVYQIGVATPVSQNMQFIYTPFAAVVLAPLAALGVGASETLWTFLSLLAIAATIWLSLRVSGVSSRRLLTAGTVGGMFVASLLSPVSFNLILGQINVFVMLLILLDFAPGTPERWRGVGIGVAAGLKLTPLLFVVYLVLTKRWAAAGRSVVAFAATILLGFAVIPADSRAYWLHGMFHDTSRMVPFPTLVNHSLPGLIARLDHTTTPSNGALAIATVVGVVFLAGAVWAYRRGQDTVGMLVIAFTAQLVSPITWMHHGVWVIPALIWLSLARWRSGTLLPWVVLSLATAWYLAPIWLIGQGSLTARAPHQWTTSGEIITALTGNLVPAVIAIVLMPVWLPKLREPAKEESGVEEPTKATE</sequence>
<dbReference type="InParanoid" id="C7QBW8"/>
<feature type="transmembrane region" description="Helical" evidence="8">
    <location>
        <begin position="338"/>
        <end position="357"/>
    </location>
</feature>
<keyword evidence="5 8" id="KW-1133">Transmembrane helix</keyword>
<feature type="transmembrane region" description="Helical" evidence="8">
    <location>
        <begin position="205"/>
        <end position="226"/>
    </location>
</feature>
<dbReference type="GO" id="GO:0016758">
    <property type="term" value="F:hexosyltransferase activity"/>
    <property type="evidence" value="ECO:0007669"/>
    <property type="project" value="InterPro"/>
</dbReference>
<feature type="transmembrane region" description="Helical" evidence="8">
    <location>
        <begin position="150"/>
        <end position="168"/>
    </location>
</feature>
<feature type="transmembrane region" description="Helical" evidence="8">
    <location>
        <begin position="180"/>
        <end position="199"/>
    </location>
</feature>
<dbReference type="GO" id="GO:0005886">
    <property type="term" value="C:plasma membrane"/>
    <property type="evidence" value="ECO:0007669"/>
    <property type="project" value="UniProtKB-SubCell"/>
</dbReference>
<comment type="subcellular location">
    <subcellularLocation>
        <location evidence="1">Cell membrane</location>
        <topology evidence="1">Multi-pass membrane protein</topology>
    </subcellularLocation>
</comment>
<dbReference type="eggNOG" id="COG5650">
    <property type="taxonomic scope" value="Bacteria"/>
</dbReference>
<evidence type="ECO:0000256" key="7">
    <source>
        <dbReference type="ARBA" id="ARBA00024033"/>
    </source>
</evidence>
<feature type="transmembrane region" description="Helical" evidence="8">
    <location>
        <begin position="77"/>
        <end position="95"/>
    </location>
</feature>
<evidence type="ECO:0000256" key="6">
    <source>
        <dbReference type="ARBA" id="ARBA00023136"/>
    </source>
</evidence>
<dbReference type="RefSeq" id="WP_015792316.1">
    <property type="nucleotide sequence ID" value="NC_013131.1"/>
</dbReference>
<reference evidence="9 10" key="1">
    <citation type="journal article" date="2009" name="Stand. Genomic Sci.">
        <title>Complete genome sequence of Catenulispora acidiphila type strain (ID 139908).</title>
        <authorList>
            <person name="Copeland A."/>
            <person name="Lapidus A."/>
            <person name="Glavina Del Rio T."/>
            <person name="Nolan M."/>
            <person name="Lucas S."/>
            <person name="Chen F."/>
            <person name="Tice H."/>
            <person name="Cheng J.F."/>
            <person name="Bruce D."/>
            <person name="Goodwin L."/>
            <person name="Pitluck S."/>
            <person name="Mikhailova N."/>
            <person name="Pati A."/>
            <person name="Ivanova N."/>
            <person name="Mavromatis K."/>
            <person name="Chen A."/>
            <person name="Palaniappan K."/>
            <person name="Chain P."/>
            <person name="Land M."/>
            <person name="Hauser L."/>
            <person name="Chang Y.J."/>
            <person name="Jeffries C.D."/>
            <person name="Chertkov O."/>
            <person name="Brettin T."/>
            <person name="Detter J.C."/>
            <person name="Han C."/>
            <person name="Ali Z."/>
            <person name="Tindall B.J."/>
            <person name="Goker M."/>
            <person name="Bristow J."/>
            <person name="Eisen J.A."/>
            <person name="Markowitz V."/>
            <person name="Hugenholtz P."/>
            <person name="Kyrpides N.C."/>
            <person name="Klenk H.P."/>
        </authorList>
    </citation>
    <scope>NUCLEOTIDE SEQUENCE [LARGE SCALE GENOMIC DNA]</scope>
    <source>
        <strain evidence="10">DSM 44928 / JCM 14897 / NBRC 102108 / NRRL B-24433 / ID139908</strain>
    </source>
</reference>
<dbReference type="STRING" id="479433.Caci_3685"/>
<comment type="similarity">
    <text evidence="7">Belongs to the glycosyltransferase 87 family.</text>
</comment>
<protein>
    <recommendedName>
        <fullName evidence="11">Alpha-1,2-mannosyltransferase</fullName>
    </recommendedName>
</protein>
<accession>C7QBW8</accession>
<dbReference type="EMBL" id="CP001700">
    <property type="protein sequence ID" value="ACU72587.1"/>
    <property type="molecule type" value="Genomic_DNA"/>
</dbReference>
<dbReference type="OrthoDB" id="9774600at2"/>
<feature type="transmembrane region" description="Helical" evidence="8">
    <location>
        <begin position="14"/>
        <end position="35"/>
    </location>
</feature>
<keyword evidence="3" id="KW-0808">Transferase</keyword>
<name>C7QBW8_CATAD</name>
<evidence type="ECO:0000313" key="9">
    <source>
        <dbReference type="EMBL" id="ACU72587.1"/>
    </source>
</evidence>
<keyword evidence="2" id="KW-1003">Cell membrane</keyword>
<evidence type="ECO:0000256" key="3">
    <source>
        <dbReference type="ARBA" id="ARBA00022679"/>
    </source>
</evidence>
<keyword evidence="10" id="KW-1185">Reference proteome</keyword>
<evidence type="ECO:0000313" key="10">
    <source>
        <dbReference type="Proteomes" id="UP000000851"/>
    </source>
</evidence>
<evidence type="ECO:0000256" key="5">
    <source>
        <dbReference type="ARBA" id="ARBA00022989"/>
    </source>
</evidence>
<evidence type="ECO:0000256" key="8">
    <source>
        <dbReference type="SAM" id="Phobius"/>
    </source>
</evidence>
<dbReference type="Proteomes" id="UP000000851">
    <property type="component" value="Chromosome"/>
</dbReference>
<evidence type="ECO:0000256" key="1">
    <source>
        <dbReference type="ARBA" id="ARBA00004651"/>
    </source>
</evidence>
<feature type="transmembrane region" description="Helical" evidence="8">
    <location>
        <begin position="377"/>
        <end position="399"/>
    </location>
</feature>
<evidence type="ECO:0008006" key="11">
    <source>
        <dbReference type="Google" id="ProtNLM"/>
    </source>
</evidence>
<gene>
    <name evidence="9" type="ordered locus">Caci_3685</name>
</gene>
<feature type="transmembrane region" description="Helical" evidence="8">
    <location>
        <begin position="101"/>
        <end position="121"/>
    </location>
</feature>
<dbReference type="HOGENOM" id="CLU_034641_0_1_11"/>
<evidence type="ECO:0000256" key="2">
    <source>
        <dbReference type="ARBA" id="ARBA00022475"/>
    </source>
</evidence>
<organism evidence="9 10">
    <name type="scientific">Catenulispora acidiphila (strain DSM 44928 / JCM 14897 / NBRC 102108 / NRRL B-24433 / ID139908)</name>
    <dbReference type="NCBI Taxonomy" id="479433"/>
    <lineage>
        <taxon>Bacteria</taxon>
        <taxon>Bacillati</taxon>
        <taxon>Actinomycetota</taxon>
        <taxon>Actinomycetes</taxon>
        <taxon>Catenulisporales</taxon>
        <taxon>Catenulisporaceae</taxon>
        <taxon>Catenulispora</taxon>
    </lineage>
</organism>
<evidence type="ECO:0000256" key="4">
    <source>
        <dbReference type="ARBA" id="ARBA00022692"/>
    </source>
</evidence>
<proteinExistence type="inferred from homology"/>
<dbReference type="AlphaFoldDB" id="C7QBW8"/>
<keyword evidence="6 8" id="KW-0472">Membrane</keyword>
<keyword evidence="4 8" id="KW-0812">Transmembrane</keyword>
<feature type="transmembrane region" description="Helical" evidence="8">
    <location>
        <begin position="270"/>
        <end position="290"/>
    </location>
</feature>
<dbReference type="Pfam" id="PF09594">
    <property type="entry name" value="GT87"/>
    <property type="match status" value="1"/>
</dbReference>
<dbReference type="InterPro" id="IPR018584">
    <property type="entry name" value="GT87"/>
</dbReference>
<dbReference type="KEGG" id="cai:Caci_3685"/>